<organism evidence="2 3">
    <name type="scientific">Streptomyces endophytica</name>
    <dbReference type="NCBI Taxonomy" id="2991496"/>
    <lineage>
        <taxon>Bacteria</taxon>
        <taxon>Bacillati</taxon>
        <taxon>Actinomycetota</taxon>
        <taxon>Actinomycetes</taxon>
        <taxon>Kitasatosporales</taxon>
        <taxon>Streptomycetaceae</taxon>
        <taxon>Streptomyces</taxon>
    </lineage>
</organism>
<name>A0ABY6PBG0_9ACTN</name>
<proteinExistence type="predicted"/>
<dbReference type="InterPro" id="IPR032708">
    <property type="entry name" value="McjB_C"/>
</dbReference>
<dbReference type="NCBIfam" id="NF033537">
    <property type="entry name" value="lasso_biosyn_B2"/>
    <property type="match status" value="1"/>
</dbReference>
<feature type="domain" description="Microcin J25-processing protein McjB C-terminal" evidence="1">
    <location>
        <begin position="24"/>
        <end position="132"/>
    </location>
</feature>
<protein>
    <submittedName>
        <fullName evidence="2">Lasso peptide biosynthesis B2 protein</fullName>
    </submittedName>
</protein>
<dbReference type="InterPro" id="IPR053521">
    <property type="entry name" value="McjB-like"/>
</dbReference>
<dbReference type="RefSeq" id="WP_265362532.1">
    <property type="nucleotide sequence ID" value="NZ_CP110636.1"/>
</dbReference>
<dbReference type="Pfam" id="PF13471">
    <property type="entry name" value="Transglut_core3"/>
    <property type="match status" value="1"/>
</dbReference>
<dbReference type="Proteomes" id="UP001164959">
    <property type="component" value="Chromosome"/>
</dbReference>
<keyword evidence="3" id="KW-1185">Reference proteome</keyword>
<evidence type="ECO:0000313" key="2">
    <source>
        <dbReference type="EMBL" id="UZJ31164.1"/>
    </source>
</evidence>
<accession>A0ABY6PBG0</accession>
<reference evidence="2" key="1">
    <citation type="submission" date="2022-11" db="EMBL/GenBank/DDBJ databases">
        <title>Identification and genomic analyses of a novel endophytic actinobacterium Streptomyces endophytica sp. nov. with potential for biocontrol of Yam anthracnose.</title>
        <authorList>
            <person name="Huang X."/>
        </authorList>
    </citation>
    <scope>NUCLEOTIDE SEQUENCE</scope>
    <source>
        <strain evidence="2">HNM0140</strain>
    </source>
</reference>
<evidence type="ECO:0000313" key="3">
    <source>
        <dbReference type="Proteomes" id="UP001164959"/>
    </source>
</evidence>
<dbReference type="EMBL" id="CP110636">
    <property type="protein sequence ID" value="UZJ31164.1"/>
    <property type="molecule type" value="Genomic_DNA"/>
</dbReference>
<evidence type="ECO:0000259" key="1">
    <source>
        <dbReference type="Pfam" id="PF13471"/>
    </source>
</evidence>
<gene>
    <name evidence="2" type="ORF">OJ254_13565</name>
</gene>
<sequence>MSHPVSFEPHAHLTIRERCAAHCAVTAARALSRLSPHRLCRLLERLRRGARPATVPEALRARHAVVTVSRHCAGNGCLPRSVATALLCRLRGHWPQWCTGVRTQPFRAHAWVAVNGHPVGEPPGTSLYQPLLTIPPLPEPGGSAS</sequence>